<dbReference type="EMBL" id="CAICTM010001222">
    <property type="protein sequence ID" value="CAB9521706.1"/>
    <property type="molecule type" value="Genomic_DNA"/>
</dbReference>
<feature type="transmembrane region" description="Helical" evidence="2">
    <location>
        <begin position="420"/>
        <end position="439"/>
    </location>
</feature>
<sequence>MMVLQFALTLCSALTLASNGVIGANNEEFGRAAPVILKRRSDARAFRSHGASFGFNRRKRHFTAPDDDPIPLSDLELSELERELRLDDMSLSMSFEDSANSPSAPSTGTGNSNPSNPGNPSTPTSMNNPSSTPPPSPSAANGPTSSPVFMTSPTTLFPTFVTTTSTQTPSIADTNADTNTDTMPSDGTLDPSKTMAPTFIEGPTATNSPTSELVPSPAPTSPLPSITPTTVFDLAPGTRSVGIIPPPHGDTTVVRIEIEYIVEGFVESTEEFEDDLDGLIFITSVMAALAANDTGALEQLASNRRLEAVPTLMDGHRNLLSNSYFLRPCNATTIQENCFIMGADVVFILNGERNADFDAYLAYLALNSEMSSFDDDVPNVTRVEYLSPLPILPPVSLEDQESSTDNLLTPGGNSLSVNPIAVGATVGMSVFGLLALLAWSQNRRTRDRRHHQLVEEASLQPSSSNYGGGSHREVVSHPI</sequence>
<keyword evidence="5" id="KW-1185">Reference proteome</keyword>
<feature type="region of interest" description="Disordered" evidence="1">
    <location>
        <begin position="94"/>
        <end position="228"/>
    </location>
</feature>
<evidence type="ECO:0000256" key="2">
    <source>
        <dbReference type="SAM" id="Phobius"/>
    </source>
</evidence>
<accession>A0A9N8EI10</accession>
<feature type="compositionally biased region" description="Polar residues" evidence="1">
    <location>
        <begin position="204"/>
        <end position="213"/>
    </location>
</feature>
<proteinExistence type="predicted"/>
<name>A0A9N8EI10_9STRA</name>
<feature type="region of interest" description="Disordered" evidence="1">
    <location>
        <begin position="449"/>
        <end position="479"/>
    </location>
</feature>
<evidence type="ECO:0000313" key="4">
    <source>
        <dbReference type="EMBL" id="CAB9521706.1"/>
    </source>
</evidence>
<comment type="caution">
    <text evidence="4">The sequence shown here is derived from an EMBL/GenBank/DDBJ whole genome shotgun (WGS) entry which is preliminary data.</text>
</comment>
<reference evidence="4" key="1">
    <citation type="submission" date="2020-06" db="EMBL/GenBank/DDBJ databases">
        <authorList>
            <consortium name="Plant Systems Biology data submission"/>
        </authorList>
    </citation>
    <scope>NUCLEOTIDE SEQUENCE</scope>
    <source>
        <strain evidence="4">D6</strain>
    </source>
</reference>
<organism evidence="4 5">
    <name type="scientific">Seminavis robusta</name>
    <dbReference type="NCBI Taxonomy" id="568900"/>
    <lineage>
        <taxon>Eukaryota</taxon>
        <taxon>Sar</taxon>
        <taxon>Stramenopiles</taxon>
        <taxon>Ochrophyta</taxon>
        <taxon>Bacillariophyta</taxon>
        <taxon>Bacillariophyceae</taxon>
        <taxon>Bacillariophycidae</taxon>
        <taxon>Naviculales</taxon>
        <taxon>Naviculaceae</taxon>
        <taxon>Seminavis</taxon>
    </lineage>
</organism>
<keyword evidence="2" id="KW-0812">Transmembrane</keyword>
<protein>
    <submittedName>
        <fullName evidence="4">Uncharacterized protein</fullName>
    </submittedName>
</protein>
<keyword evidence="2" id="KW-1133">Transmembrane helix</keyword>
<feature type="compositionally biased region" description="Polar residues" evidence="1">
    <location>
        <begin position="94"/>
        <end position="104"/>
    </location>
</feature>
<feature type="compositionally biased region" description="Basic and acidic residues" evidence="1">
    <location>
        <begin position="470"/>
        <end position="479"/>
    </location>
</feature>
<evidence type="ECO:0000256" key="1">
    <source>
        <dbReference type="SAM" id="MobiDB-lite"/>
    </source>
</evidence>
<dbReference type="Proteomes" id="UP001153069">
    <property type="component" value="Unassembled WGS sequence"/>
</dbReference>
<keyword evidence="3" id="KW-0732">Signal</keyword>
<feature type="compositionally biased region" description="Low complexity" evidence="1">
    <location>
        <begin position="105"/>
        <end position="130"/>
    </location>
</feature>
<gene>
    <name evidence="4" type="ORF">SEMRO_1224_G253950.1</name>
</gene>
<evidence type="ECO:0000256" key="3">
    <source>
        <dbReference type="SAM" id="SignalP"/>
    </source>
</evidence>
<evidence type="ECO:0000313" key="5">
    <source>
        <dbReference type="Proteomes" id="UP001153069"/>
    </source>
</evidence>
<feature type="compositionally biased region" description="Low complexity" evidence="1">
    <location>
        <begin position="138"/>
        <end position="182"/>
    </location>
</feature>
<dbReference type="OrthoDB" id="47432at2759"/>
<keyword evidence="2" id="KW-0472">Membrane</keyword>
<feature type="signal peptide" evidence="3">
    <location>
        <begin position="1"/>
        <end position="17"/>
    </location>
</feature>
<dbReference type="AlphaFoldDB" id="A0A9N8EI10"/>
<feature type="chain" id="PRO_5040139378" evidence="3">
    <location>
        <begin position="18"/>
        <end position="479"/>
    </location>
</feature>